<dbReference type="Proteomes" id="UP001143480">
    <property type="component" value="Unassembled WGS sequence"/>
</dbReference>
<reference evidence="3" key="1">
    <citation type="journal article" date="2014" name="Int. J. Syst. Evol. Microbiol.">
        <title>Complete genome sequence of Corynebacterium casei LMG S-19264T (=DSM 44701T), isolated from a smear-ripened cheese.</title>
        <authorList>
            <consortium name="US DOE Joint Genome Institute (JGI-PGF)"/>
            <person name="Walter F."/>
            <person name="Albersmeier A."/>
            <person name="Kalinowski J."/>
            <person name="Ruckert C."/>
        </authorList>
    </citation>
    <scope>NUCLEOTIDE SEQUENCE</scope>
    <source>
        <strain evidence="3">VKM Ac-1321</strain>
    </source>
</reference>
<dbReference type="AlphaFoldDB" id="A0A9W6NJL2"/>
<keyword evidence="2" id="KW-0812">Transmembrane</keyword>
<keyword evidence="2" id="KW-1133">Transmembrane helix</keyword>
<feature type="transmembrane region" description="Helical" evidence="2">
    <location>
        <begin position="82"/>
        <end position="104"/>
    </location>
</feature>
<evidence type="ECO:0000256" key="1">
    <source>
        <dbReference type="SAM" id="MobiDB-lite"/>
    </source>
</evidence>
<feature type="region of interest" description="Disordered" evidence="1">
    <location>
        <begin position="1"/>
        <end position="22"/>
    </location>
</feature>
<organism evidence="3 4">
    <name type="scientific">Dactylosporangium matsuzakiense</name>
    <dbReference type="NCBI Taxonomy" id="53360"/>
    <lineage>
        <taxon>Bacteria</taxon>
        <taxon>Bacillati</taxon>
        <taxon>Actinomycetota</taxon>
        <taxon>Actinomycetes</taxon>
        <taxon>Micromonosporales</taxon>
        <taxon>Micromonosporaceae</taxon>
        <taxon>Dactylosporangium</taxon>
    </lineage>
</organism>
<comment type="caution">
    <text evidence="3">The sequence shown here is derived from an EMBL/GenBank/DDBJ whole genome shotgun (WGS) entry which is preliminary data.</text>
</comment>
<evidence type="ECO:0000313" key="4">
    <source>
        <dbReference type="Proteomes" id="UP001143480"/>
    </source>
</evidence>
<reference evidence="3" key="2">
    <citation type="submission" date="2023-01" db="EMBL/GenBank/DDBJ databases">
        <authorList>
            <person name="Sun Q."/>
            <person name="Evtushenko L."/>
        </authorList>
    </citation>
    <scope>NUCLEOTIDE SEQUENCE</scope>
    <source>
        <strain evidence="3">VKM Ac-1321</strain>
    </source>
</reference>
<evidence type="ECO:0000313" key="3">
    <source>
        <dbReference type="EMBL" id="GLK99142.1"/>
    </source>
</evidence>
<gene>
    <name evidence="3" type="ORF">GCM10017581_008830</name>
</gene>
<proteinExistence type="predicted"/>
<feature type="transmembrane region" description="Helical" evidence="2">
    <location>
        <begin position="111"/>
        <end position="130"/>
    </location>
</feature>
<accession>A0A9W6NJL2</accession>
<sequence length="167" mass="17681">MTPSPPPLPDMDGRVGAGPGPDRRREAFPIRLGYIRRLGFTVLGLLNLVWGAWGVVAPRHFFSTFPGFGLHWTSSYPPFNQHLTADLGATMLTLATLFIGAAIVDKPAVSGLVGAATAVFGTLHFGYHALHAGQMGTADRVMSLATLIGGALLPPALAATHRLEESR</sequence>
<keyword evidence="2" id="KW-0472">Membrane</keyword>
<feature type="transmembrane region" description="Helical" evidence="2">
    <location>
        <begin position="38"/>
        <end position="62"/>
    </location>
</feature>
<feature type="transmembrane region" description="Helical" evidence="2">
    <location>
        <begin position="142"/>
        <end position="160"/>
    </location>
</feature>
<protein>
    <submittedName>
        <fullName evidence="3">Uncharacterized protein</fullName>
    </submittedName>
</protein>
<dbReference type="EMBL" id="BSFP01000002">
    <property type="protein sequence ID" value="GLK99142.1"/>
    <property type="molecule type" value="Genomic_DNA"/>
</dbReference>
<keyword evidence="4" id="KW-1185">Reference proteome</keyword>
<name>A0A9W6NJL2_9ACTN</name>
<evidence type="ECO:0000256" key="2">
    <source>
        <dbReference type="SAM" id="Phobius"/>
    </source>
</evidence>